<dbReference type="EMBL" id="JAHRHJ020000004">
    <property type="protein sequence ID" value="KAH9316982.1"/>
    <property type="molecule type" value="Genomic_DNA"/>
</dbReference>
<gene>
    <name evidence="1" type="ORF">KI387_018751</name>
</gene>
<evidence type="ECO:0000313" key="2">
    <source>
        <dbReference type="Proteomes" id="UP000824469"/>
    </source>
</evidence>
<keyword evidence="2" id="KW-1185">Reference proteome</keyword>
<accession>A0AA38G6K0</accession>
<dbReference type="Proteomes" id="UP000824469">
    <property type="component" value="Unassembled WGS sequence"/>
</dbReference>
<dbReference type="AlphaFoldDB" id="A0AA38G6K0"/>
<name>A0AA38G6K0_TAXCH</name>
<sequence>DVVIKTRNSSSSLSLIRDDIYLSQCYLRINIELGLSNIDDWEIGGCPWFF</sequence>
<comment type="caution">
    <text evidence="1">The sequence shown here is derived from an EMBL/GenBank/DDBJ whole genome shotgun (WGS) entry which is preliminary data.</text>
</comment>
<reference evidence="1 2" key="1">
    <citation type="journal article" date="2021" name="Nat. Plants">
        <title>The Taxus genome provides insights into paclitaxel biosynthesis.</title>
        <authorList>
            <person name="Xiong X."/>
            <person name="Gou J."/>
            <person name="Liao Q."/>
            <person name="Li Y."/>
            <person name="Zhou Q."/>
            <person name="Bi G."/>
            <person name="Li C."/>
            <person name="Du R."/>
            <person name="Wang X."/>
            <person name="Sun T."/>
            <person name="Guo L."/>
            <person name="Liang H."/>
            <person name="Lu P."/>
            <person name="Wu Y."/>
            <person name="Zhang Z."/>
            <person name="Ro D.K."/>
            <person name="Shang Y."/>
            <person name="Huang S."/>
            <person name="Yan J."/>
        </authorList>
    </citation>
    <scope>NUCLEOTIDE SEQUENCE [LARGE SCALE GENOMIC DNA]</scope>
    <source>
        <strain evidence="1">Ta-2019</strain>
    </source>
</reference>
<organism evidence="1 2">
    <name type="scientific">Taxus chinensis</name>
    <name type="common">Chinese yew</name>
    <name type="synonym">Taxus wallichiana var. chinensis</name>
    <dbReference type="NCBI Taxonomy" id="29808"/>
    <lineage>
        <taxon>Eukaryota</taxon>
        <taxon>Viridiplantae</taxon>
        <taxon>Streptophyta</taxon>
        <taxon>Embryophyta</taxon>
        <taxon>Tracheophyta</taxon>
        <taxon>Spermatophyta</taxon>
        <taxon>Pinopsida</taxon>
        <taxon>Pinidae</taxon>
        <taxon>Conifers II</taxon>
        <taxon>Cupressales</taxon>
        <taxon>Taxaceae</taxon>
        <taxon>Taxus</taxon>
    </lineage>
</organism>
<protein>
    <submittedName>
        <fullName evidence="1">Uncharacterized protein</fullName>
    </submittedName>
</protein>
<proteinExistence type="predicted"/>
<evidence type="ECO:0000313" key="1">
    <source>
        <dbReference type="EMBL" id="KAH9316982.1"/>
    </source>
</evidence>
<feature type="non-terminal residue" evidence="1">
    <location>
        <position position="1"/>
    </location>
</feature>
<feature type="non-terminal residue" evidence="1">
    <location>
        <position position="50"/>
    </location>
</feature>